<evidence type="ECO:0000256" key="1">
    <source>
        <dbReference type="ARBA" id="ARBA00004141"/>
    </source>
</evidence>
<feature type="transmembrane region" description="Helical" evidence="9">
    <location>
        <begin position="15"/>
        <end position="36"/>
    </location>
</feature>
<feature type="compositionally biased region" description="Acidic residues" evidence="8">
    <location>
        <begin position="327"/>
        <end position="336"/>
    </location>
</feature>
<evidence type="ECO:0000313" key="11">
    <source>
        <dbReference type="EMBL" id="KAF2789180.1"/>
    </source>
</evidence>
<feature type="region of interest" description="Disordered" evidence="8">
    <location>
        <begin position="465"/>
        <end position="503"/>
    </location>
</feature>
<dbReference type="InterPro" id="IPR001736">
    <property type="entry name" value="PLipase_D/transphosphatidylase"/>
</dbReference>
<dbReference type="PROSITE" id="PS50330">
    <property type="entry name" value="UIM"/>
    <property type="match status" value="2"/>
</dbReference>
<dbReference type="OrthoDB" id="47785at2759"/>
<feature type="transmembrane region" description="Helical" evidence="9">
    <location>
        <begin position="113"/>
        <end position="133"/>
    </location>
</feature>
<dbReference type="EMBL" id="MU002156">
    <property type="protein sequence ID" value="KAF2789180.1"/>
    <property type="molecule type" value="Genomic_DNA"/>
</dbReference>
<dbReference type="GO" id="GO:0003690">
    <property type="term" value="F:double-stranded DNA binding"/>
    <property type="evidence" value="ECO:0007669"/>
    <property type="project" value="TreeGrafter"/>
</dbReference>
<dbReference type="Pfam" id="PF25129">
    <property type="entry name" value="Pyr4-TMTC"/>
    <property type="match status" value="1"/>
</dbReference>
<dbReference type="Gene3D" id="3.30.870.10">
    <property type="entry name" value="Endonuclease Chain A"/>
    <property type="match status" value="2"/>
</dbReference>
<dbReference type="InterPro" id="IPR039020">
    <property type="entry name" value="PaxB-like"/>
</dbReference>
<evidence type="ECO:0000313" key="12">
    <source>
        <dbReference type="Proteomes" id="UP000799757"/>
    </source>
</evidence>
<evidence type="ECO:0000256" key="8">
    <source>
        <dbReference type="SAM" id="MobiDB-lite"/>
    </source>
</evidence>
<keyword evidence="4 9" id="KW-1133">Transmembrane helix</keyword>
<dbReference type="GO" id="GO:0006281">
    <property type="term" value="P:DNA repair"/>
    <property type="evidence" value="ECO:0007669"/>
    <property type="project" value="InterPro"/>
</dbReference>
<dbReference type="GO" id="GO:0003697">
    <property type="term" value="F:single-stranded DNA binding"/>
    <property type="evidence" value="ECO:0007669"/>
    <property type="project" value="TreeGrafter"/>
</dbReference>
<feature type="transmembrane region" description="Helical" evidence="9">
    <location>
        <begin position="158"/>
        <end position="180"/>
    </location>
</feature>
<dbReference type="Gene3D" id="6.10.140.100">
    <property type="match status" value="1"/>
</dbReference>
<proteinExistence type="inferred from homology"/>
<dbReference type="GO" id="GO:0016829">
    <property type="term" value="F:lyase activity"/>
    <property type="evidence" value="ECO:0007669"/>
    <property type="project" value="InterPro"/>
</dbReference>
<feature type="compositionally biased region" description="Polar residues" evidence="8">
    <location>
        <begin position="493"/>
        <end position="502"/>
    </location>
</feature>
<dbReference type="PANTHER" id="PTHR12415:SF4">
    <property type="entry name" value="TYROSYL-DNA PHOSPHODIESTERASE DOMAIN-CONTAINING PROTEIN"/>
    <property type="match status" value="1"/>
</dbReference>
<feature type="region of interest" description="Disordered" evidence="8">
    <location>
        <begin position="307"/>
        <end position="398"/>
    </location>
</feature>
<feature type="transmembrane region" description="Helical" evidence="9">
    <location>
        <begin position="75"/>
        <end position="93"/>
    </location>
</feature>
<feature type="binding site" evidence="7">
    <location>
        <position position="839"/>
    </location>
    <ligand>
        <name>substrate</name>
    </ligand>
</feature>
<feature type="active site" description="Proton donor/acceptor" evidence="6">
    <location>
        <position position="837"/>
    </location>
</feature>
<dbReference type="GO" id="GO:0005634">
    <property type="term" value="C:nucleus"/>
    <property type="evidence" value="ECO:0007669"/>
    <property type="project" value="InterPro"/>
</dbReference>
<dbReference type="Pfam" id="PF06087">
    <property type="entry name" value="Tyr-DNA_phospho"/>
    <property type="match status" value="1"/>
</dbReference>
<dbReference type="AlphaFoldDB" id="A0A6A6WY74"/>
<feature type="compositionally biased region" description="Basic and acidic residues" evidence="8">
    <location>
        <begin position="426"/>
        <end position="438"/>
    </location>
</feature>
<protein>
    <submittedName>
        <fullName evidence="11">Phospholipase D/nuclease</fullName>
    </submittedName>
</protein>
<dbReference type="PROSITE" id="PS50035">
    <property type="entry name" value="PLD"/>
    <property type="match status" value="1"/>
</dbReference>
<feature type="region of interest" description="Disordered" evidence="8">
    <location>
        <begin position="412"/>
        <end position="438"/>
    </location>
</feature>
<evidence type="ECO:0000256" key="5">
    <source>
        <dbReference type="ARBA" id="ARBA00023136"/>
    </source>
</evidence>
<evidence type="ECO:0000256" key="4">
    <source>
        <dbReference type="ARBA" id="ARBA00022989"/>
    </source>
</evidence>
<reference evidence="11" key="1">
    <citation type="journal article" date="2020" name="Stud. Mycol.">
        <title>101 Dothideomycetes genomes: a test case for predicting lifestyles and emergence of pathogens.</title>
        <authorList>
            <person name="Haridas S."/>
            <person name="Albert R."/>
            <person name="Binder M."/>
            <person name="Bloem J."/>
            <person name="Labutti K."/>
            <person name="Salamov A."/>
            <person name="Andreopoulos B."/>
            <person name="Baker S."/>
            <person name="Barry K."/>
            <person name="Bills G."/>
            <person name="Bluhm B."/>
            <person name="Cannon C."/>
            <person name="Castanera R."/>
            <person name="Culley D."/>
            <person name="Daum C."/>
            <person name="Ezra D."/>
            <person name="Gonzalez J."/>
            <person name="Henrissat B."/>
            <person name="Kuo A."/>
            <person name="Liang C."/>
            <person name="Lipzen A."/>
            <person name="Lutzoni F."/>
            <person name="Magnuson J."/>
            <person name="Mondo S."/>
            <person name="Nolan M."/>
            <person name="Ohm R."/>
            <person name="Pangilinan J."/>
            <person name="Park H.-J."/>
            <person name="Ramirez L."/>
            <person name="Alfaro M."/>
            <person name="Sun H."/>
            <person name="Tritt A."/>
            <person name="Yoshinaga Y."/>
            <person name="Zwiers L.-H."/>
            <person name="Turgeon B."/>
            <person name="Goodwin S."/>
            <person name="Spatafora J."/>
            <person name="Crous P."/>
            <person name="Grigoriev I."/>
        </authorList>
    </citation>
    <scope>NUCLEOTIDE SEQUENCE</scope>
    <source>
        <strain evidence="11">CBS 109.77</strain>
    </source>
</reference>
<feature type="domain" description="PLD phosphodiesterase" evidence="10">
    <location>
        <begin position="832"/>
        <end position="867"/>
    </location>
</feature>
<dbReference type="Pfam" id="PF02809">
    <property type="entry name" value="UIM"/>
    <property type="match status" value="2"/>
</dbReference>
<dbReference type="InterPro" id="IPR010347">
    <property type="entry name" value="Tdp1"/>
</dbReference>
<feature type="compositionally biased region" description="Basic and acidic residues" evidence="8">
    <location>
        <begin position="348"/>
        <end position="369"/>
    </location>
</feature>
<organism evidence="11 12">
    <name type="scientific">Melanomma pulvis-pyrius CBS 109.77</name>
    <dbReference type="NCBI Taxonomy" id="1314802"/>
    <lineage>
        <taxon>Eukaryota</taxon>
        <taxon>Fungi</taxon>
        <taxon>Dikarya</taxon>
        <taxon>Ascomycota</taxon>
        <taxon>Pezizomycotina</taxon>
        <taxon>Dothideomycetes</taxon>
        <taxon>Pleosporomycetidae</taxon>
        <taxon>Pleosporales</taxon>
        <taxon>Melanommataceae</taxon>
        <taxon>Melanomma</taxon>
    </lineage>
</organism>
<gene>
    <name evidence="11" type="ORF">K505DRAFT_341474</name>
</gene>
<dbReference type="GO" id="GO:0016020">
    <property type="term" value="C:membrane"/>
    <property type="evidence" value="ECO:0007669"/>
    <property type="project" value="UniProtKB-SubCell"/>
</dbReference>
<feature type="transmembrane region" description="Helical" evidence="9">
    <location>
        <begin position="192"/>
        <end position="214"/>
    </location>
</feature>
<evidence type="ECO:0000256" key="7">
    <source>
        <dbReference type="PIRSR" id="PIRSR610347-2"/>
    </source>
</evidence>
<accession>A0A6A6WY74</accession>
<keyword evidence="12" id="KW-1185">Reference proteome</keyword>
<dbReference type="SUPFAM" id="SSF56024">
    <property type="entry name" value="Phospholipase D/nuclease"/>
    <property type="match status" value="2"/>
</dbReference>
<comment type="similarity">
    <text evidence="2">Belongs to the paxB family.</text>
</comment>
<comment type="subcellular location">
    <subcellularLocation>
        <location evidence="1">Membrane</location>
        <topology evidence="1">Multi-pass membrane protein</topology>
    </subcellularLocation>
</comment>
<keyword evidence="5 9" id="KW-0472">Membrane</keyword>
<dbReference type="CDD" id="cd09122">
    <property type="entry name" value="PLDc_Tdp1_1"/>
    <property type="match status" value="1"/>
</dbReference>
<feature type="active site" description="Nucleophile" evidence="6">
    <location>
        <position position="602"/>
    </location>
</feature>
<dbReference type="GO" id="GO:0017005">
    <property type="term" value="F:3'-tyrosyl-DNA phosphodiesterase activity"/>
    <property type="evidence" value="ECO:0007669"/>
    <property type="project" value="TreeGrafter"/>
</dbReference>
<dbReference type="SMART" id="SM00726">
    <property type="entry name" value="UIM"/>
    <property type="match status" value="2"/>
</dbReference>
<dbReference type="PANTHER" id="PTHR12415">
    <property type="entry name" value="TYROSYL-DNA PHOSPHODIESTERASE 1"/>
    <property type="match status" value="1"/>
</dbReference>
<evidence type="ECO:0000256" key="2">
    <source>
        <dbReference type="ARBA" id="ARBA00006757"/>
    </source>
</evidence>
<sequence length="959" mass="106528">MGSNDIPPSHVPSSYHTICTLLLGAGGLLYTITYILMTRQSLRDRTYAMPLLSLAFNFAWEIIFALYVAESPQEKAVFTIWMMIDVGLVYAVVKYGENEWAHAPVVGRNIGKILGGLVLWWCWALWAMCVWWVDEQDPVNPKDGKIYKGVMGIDTTELGFWTALAAQVVLSCGLLAQLVVRGNSGGASYSIWASRFFGSVFGLNGYYGYCWFVWPEGHGYFANPFAVCLWVTWVVADLVYVGVLRDVRRSEIVLGDGRKLLDDEHLPKGSFVIQLVSPSTLTHKYITMTSSDDDEELKQAIALSLAETQPAAAPPSPTNVIGVVSSDNDDDDDDDDNLRQAIALSLRQTEREKDTSPAAHSIHDSEVSHPGHTIAELKGSPPTQAQPTSDTGQASGGIMGLDRKAMEQERLARLGKRKRTPSPERPSQRKEVSDERIQDRLSDQPRYFKRAVGLLSWIVAEDDSHEDKTSDVSTTSRLVMRPSLKATADEGNGDTSTDQSPVQYPHGAIKRTWAFKHPRTNDIKIEELLQTSTLSIAVLSAFQWDDRWLFSKLDTAKVKQIWIMNAKGEDLQEKLLAEATEAKIPNLKPHFPPMSGQIMNMHSKLMLLFHPTHLRIAVPTANMTKVDWGETEKDVRTGESWQSAVMENSVFLIDLPRRSDGEVGGKNDATSFGRGLIEYLEAQEVGRRVTEGVLKFDFANTKDIEFVHAIGGSHTGQSSTRTGLPGLSNALRRLGLDQVREIELDYATSSLGALKDSFLKQLYIAASGEPPLSNREVPADFLDRIRIYFPSRDTVVTSTGGPACGGIITLGRKQYGAAFPKQCMREYRSTRKGVLSHNKILLARGRKKDNRPFAWAYVGSANLTESAWGTQKMLKSGKEGVLSIRNWECGVVVAVPDEKLKELEELEVKDGAVPPMTVFEGTLEVPFQYPGDKYEGKEPWFFMEEQRMDVEGHGLVSLA</sequence>
<keyword evidence="3 9" id="KW-0812">Transmembrane</keyword>
<feature type="transmembrane region" description="Helical" evidence="9">
    <location>
        <begin position="48"/>
        <end position="69"/>
    </location>
</feature>
<evidence type="ECO:0000259" key="10">
    <source>
        <dbReference type="PROSITE" id="PS50035"/>
    </source>
</evidence>
<feature type="compositionally biased region" description="Polar residues" evidence="8">
    <location>
        <begin position="381"/>
        <end position="393"/>
    </location>
</feature>
<evidence type="ECO:0000256" key="9">
    <source>
        <dbReference type="SAM" id="Phobius"/>
    </source>
</evidence>
<evidence type="ECO:0000256" key="3">
    <source>
        <dbReference type="ARBA" id="ARBA00022692"/>
    </source>
</evidence>
<dbReference type="Proteomes" id="UP000799757">
    <property type="component" value="Unassembled WGS sequence"/>
</dbReference>
<name>A0A6A6WY74_9PLEO</name>
<evidence type="ECO:0000256" key="6">
    <source>
        <dbReference type="PIRSR" id="PIRSR610347-1"/>
    </source>
</evidence>
<feature type="binding site" evidence="7">
    <location>
        <position position="604"/>
    </location>
    <ligand>
        <name>substrate</name>
    </ligand>
</feature>
<dbReference type="InterPro" id="IPR003903">
    <property type="entry name" value="UIM_dom"/>
</dbReference>